<dbReference type="InterPro" id="IPR036390">
    <property type="entry name" value="WH_DNA-bd_sf"/>
</dbReference>
<proteinExistence type="predicted"/>
<gene>
    <name evidence="2" type="ORF">ACFQ27_19840</name>
</gene>
<dbReference type="Proteomes" id="UP001597216">
    <property type="component" value="Unassembled WGS sequence"/>
</dbReference>
<comment type="caution">
    <text evidence="2">The sequence shown here is derived from an EMBL/GenBank/DDBJ whole genome shotgun (WGS) entry which is preliminary data.</text>
</comment>
<organism evidence="2 3">
    <name type="scientific">Phenylobacterium conjunctum</name>
    <dbReference type="NCBI Taxonomy" id="1298959"/>
    <lineage>
        <taxon>Bacteria</taxon>
        <taxon>Pseudomonadati</taxon>
        <taxon>Pseudomonadota</taxon>
        <taxon>Alphaproteobacteria</taxon>
        <taxon>Caulobacterales</taxon>
        <taxon>Caulobacteraceae</taxon>
        <taxon>Phenylobacterium</taxon>
    </lineage>
</organism>
<dbReference type="InterPro" id="IPR000835">
    <property type="entry name" value="HTH_MarR-typ"/>
</dbReference>
<reference evidence="3" key="1">
    <citation type="journal article" date="2019" name="Int. J. Syst. Evol. Microbiol.">
        <title>The Global Catalogue of Microorganisms (GCM) 10K type strain sequencing project: providing services to taxonomists for standard genome sequencing and annotation.</title>
        <authorList>
            <consortium name="The Broad Institute Genomics Platform"/>
            <consortium name="The Broad Institute Genome Sequencing Center for Infectious Disease"/>
            <person name="Wu L."/>
            <person name="Ma J."/>
        </authorList>
    </citation>
    <scope>NUCLEOTIDE SEQUENCE [LARGE SCALE GENOMIC DNA]</scope>
    <source>
        <strain evidence="3">CCUG 55074</strain>
    </source>
</reference>
<evidence type="ECO:0000313" key="2">
    <source>
        <dbReference type="EMBL" id="MFD1192851.1"/>
    </source>
</evidence>
<sequence length="158" mass="16996">MFKPRQAPPPRDRRTELRDAAEVVASDCLAGFARTASRRINGFLETRLASTGLAPAQISLMAHLACAQDDSLGALARRAGLDPSSLTRSLQALARQGLVEIAQPDGRRKLAWLTETGVRRLAWALPVWQAAHAELCALIPAALPRQLAQAAAVLEKDS</sequence>
<dbReference type="Pfam" id="PF12802">
    <property type="entry name" value="MarR_2"/>
    <property type="match status" value="1"/>
</dbReference>
<feature type="domain" description="HTH marR-type" evidence="1">
    <location>
        <begin position="46"/>
        <end position="143"/>
    </location>
</feature>
<protein>
    <submittedName>
        <fullName evidence="2">MarR family winged helix-turn-helix transcriptional regulator</fullName>
    </submittedName>
</protein>
<dbReference type="SUPFAM" id="SSF46785">
    <property type="entry name" value="Winged helix' DNA-binding domain"/>
    <property type="match status" value="1"/>
</dbReference>
<dbReference type="SMART" id="SM00347">
    <property type="entry name" value="HTH_MARR"/>
    <property type="match status" value="1"/>
</dbReference>
<dbReference type="InterPro" id="IPR036388">
    <property type="entry name" value="WH-like_DNA-bd_sf"/>
</dbReference>
<evidence type="ECO:0000259" key="1">
    <source>
        <dbReference type="SMART" id="SM00347"/>
    </source>
</evidence>
<dbReference type="Gene3D" id="1.10.10.10">
    <property type="entry name" value="Winged helix-like DNA-binding domain superfamily/Winged helix DNA-binding domain"/>
    <property type="match status" value="1"/>
</dbReference>
<dbReference type="RefSeq" id="WP_377354791.1">
    <property type="nucleotide sequence ID" value="NZ_JBHTLQ010000085.1"/>
</dbReference>
<accession>A0ABW3T9C2</accession>
<evidence type="ECO:0000313" key="3">
    <source>
        <dbReference type="Proteomes" id="UP001597216"/>
    </source>
</evidence>
<name>A0ABW3T9C2_9CAUL</name>
<keyword evidence="3" id="KW-1185">Reference proteome</keyword>
<dbReference type="EMBL" id="JBHTLQ010000085">
    <property type="protein sequence ID" value="MFD1192851.1"/>
    <property type="molecule type" value="Genomic_DNA"/>
</dbReference>